<sequence>MFTNSARPSPTARGASAGHDNNDNLLLSAMRQNRERALADARLVPLASPEAVPTLRLEPEPVVRADISTLAVVEEPAFDICGYDWNCPEAERIVWCESRFDPMAISWTGESFGLFQLNQVHAYRWPTFWSEWMIPEVNTAWAYELYLEQGWGIWECR</sequence>
<proteinExistence type="predicted"/>
<reference evidence="3" key="1">
    <citation type="journal article" date="2015" name="Nature">
        <title>Complex archaea that bridge the gap between prokaryotes and eukaryotes.</title>
        <authorList>
            <person name="Spang A."/>
            <person name="Saw J.H."/>
            <person name="Jorgensen S.L."/>
            <person name="Zaremba-Niedzwiedzka K."/>
            <person name="Martijn J."/>
            <person name="Lind A.E."/>
            <person name="van Eijk R."/>
            <person name="Schleper C."/>
            <person name="Guy L."/>
            <person name="Ettema T.J."/>
        </authorList>
    </citation>
    <scope>NUCLEOTIDE SEQUENCE</scope>
</reference>
<dbReference type="Pfam" id="PF01464">
    <property type="entry name" value="SLT"/>
    <property type="match status" value="1"/>
</dbReference>
<dbReference type="InterPro" id="IPR008258">
    <property type="entry name" value="Transglycosylase_SLT_dom_1"/>
</dbReference>
<evidence type="ECO:0000256" key="1">
    <source>
        <dbReference type="SAM" id="MobiDB-lite"/>
    </source>
</evidence>
<dbReference type="EMBL" id="LAZR01000313">
    <property type="protein sequence ID" value="KKN75244.1"/>
    <property type="molecule type" value="Genomic_DNA"/>
</dbReference>
<name>A0A0F9T7T4_9ZZZZ</name>
<accession>A0A0F9T7T4</accession>
<dbReference type="AlphaFoldDB" id="A0A0F9T7T4"/>
<evidence type="ECO:0000313" key="3">
    <source>
        <dbReference type="EMBL" id="KKN75244.1"/>
    </source>
</evidence>
<organism evidence="3">
    <name type="scientific">marine sediment metagenome</name>
    <dbReference type="NCBI Taxonomy" id="412755"/>
    <lineage>
        <taxon>unclassified sequences</taxon>
        <taxon>metagenomes</taxon>
        <taxon>ecological metagenomes</taxon>
    </lineage>
</organism>
<protein>
    <recommendedName>
        <fullName evidence="2">Transglycosylase SLT domain-containing protein</fullName>
    </recommendedName>
</protein>
<dbReference type="SUPFAM" id="SSF53955">
    <property type="entry name" value="Lysozyme-like"/>
    <property type="match status" value="1"/>
</dbReference>
<evidence type="ECO:0000259" key="2">
    <source>
        <dbReference type="Pfam" id="PF01464"/>
    </source>
</evidence>
<dbReference type="InterPro" id="IPR023346">
    <property type="entry name" value="Lysozyme-like_dom_sf"/>
</dbReference>
<gene>
    <name evidence="3" type="ORF">LCGC14_0382430</name>
</gene>
<feature type="region of interest" description="Disordered" evidence="1">
    <location>
        <begin position="1"/>
        <end position="23"/>
    </location>
</feature>
<comment type="caution">
    <text evidence="3">The sequence shown here is derived from an EMBL/GenBank/DDBJ whole genome shotgun (WGS) entry which is preliminary data.</text>
</comment>
<feature type="domain" description="Transglycosylase SLT" evidence="2">
    <location>
        <begin position="92"/>
        <end position="124"/>
    </location>
</feature>